<dbReference type="PANTHER" id="PTHR22930">
    <property type="match status" value="1"/>
</dbReference>
<keyword evidence="7" id="KW-0539">Nucleus</keyword>
<dbReference type="InterPro" id="IPR045249">
    <property type="entry name" value="HARBI1-like"/>
</dbReference>
<evidence type="ECO:0000256" key="4">
    <source>
        <dbReference type="ARBA" id="ARBA00022722"/>
    </source>
</evidence>
<comment type="caution">
    <text evidence="9">The sequence shown here is derived from an EMBL/GenBank/DDBJ whole genome shotgun (WGS) entry which is preliminary data.</text>
</comment>
<feature type="domain" description="DDE Tnp4" evidence="8">
    <location>
        <begin position="166"/>
        <end position="332"/>
    </location>
</feature>
<keyword evidence="6" id="KW-0378">Hydrolase</keyword>
<name>A0ABD1IRV2_9TELE</name>
<evidence type="ECO:0000256" key="7">
    <source>
        <dbReference type="ARBA" id="ARBA00023242"/>
    </source>
</evidence>
<proteinExistence type="inferred from homology"/>
<organism evidence="9 10">
    <name type="scientific">Coilia grayii</name>
    <name type="common">Gray's grenadier anchovy</name>
    <dbReference type="NCBI Taxonomy" id="363190"/>
    <lineage>
        <taxon>Eukaryota</taxon>
        <taxon>Metazoa</taxon>
        <taxon>Chordata</taxon>
        <taxon>Craniata</taxon>
        <taxon>Vertebrata</taxon>
        <taxon>Euteleostomi</taxon>
        <taxon>Actinopterygii</taxon>
        <taxon>Neopterygii</taxon>
        <taxon>Teleostei</taxon>
        <taxon>Clupei</taxon>
        <taxon>Clupeiformes</taxon>
        <taxon>Clupeoidei</taxon>
        <taxon>Engraulidae</taxon>
        <taxon>Coilinae</taxon>
        <taxon>Coilia</taxon>
    </lineage>
</organism>
<dbReference type="EMBL" id="JBHFQA010000024">
    <property type="protein sequence ID" value="KAL2077729.1"/>
    <property type="molecule type" value="Genomic_DNA"/>
</dbReference>
<evidence type="ECO:0000313" key="9">
    <source>
        <dbReference type="EMBL" id="KAL2077729.1"/>
    </source>
</evidence>
<dbReference type="GO" id="GO:0046872">
    <property type="term" value="F:metal ion binding"/>
    <property type="evidence" value="ECO:0007669"/>
    <property type="project" value="UniProtKB-KW"/>
</dbReference>
<dbReference type="GO" id="GO:0016787">
    <property type="term" value="F:hydrolase activity"/>
    <property type="evidence" value="ECO:0007669"/>
    <property type="project" value="UniProtKB-KW"/>
</dbReference>
<dbReference type="Proteomes" id="UP001591681">
    <property type="component" value="Unassembled WGS sequence"/>
</dbReference>
<evidence type="ECO:0000259" key="8">
    <source>
        <dbReference type="Pfam" id="PF13359"/>
    </source>
</evidence>
<protein>
    <recommendedName>
        <fullName evidence="8">DDE Tnp4 domain-containing protein</fullName>
    </recommendedName>
</protein>
<keyword evidence="5" id="KW-0479">Metal-binding</keyword>
<comment type="similarity">
    <text evidence="3">Belongs to the HARBI1 family.</text>
</comment>
<dbReference type="GO" id="GO:0005634">
    <property type="term" value="C:nucleus"/>
    <property type="evidence" value="ECO:0007669"/>
    <property type="project" value="UniProtKB-SubCell"/>
</dbReference>
<evidence type="ECO:0000256" key="1">
    <source>
        <dbReference type="ARBA" id="ARBA00001968"/>
    </source>
</evidence>
<dbReference type="InterPro" id="IPR027806">
    <property type="entry name" value="HARBI1_dom"/>
</dbReference>
<evidence type="ECO:0000256" key="2">
    <source>
        <dbReference type="ARBA" id="ARBA00004123"/>
    </source>
</evidence>
<dbReference type="AlphaFoldDB" id="A0ABD1IRV2"/>
<evidence type="ECO:0000256" key="6">
    <source>
        <dbReference type="ARBA" id="ARBA00022801"/>
    </source>
</evidence>
<evidence type="ECO:0000313" key="10">
    <source>
        <dbReference type="Proteomes" id="UP001591681"/>
    </source>
</evidence>
<gene>
    <name evidence="9" type="ORF">ACEWY4_027233</name>
</gene>
<evidence type="ECO:0000256" key="5">
    <source>
        <dbReference type="ARBA" id="ARBA00022723"/>
    </source>
</evidence>
<sequence>MSSSDEDLIMIDMLLDKKRKRKFWVHPLLERRRQQGEFHQLIQELKLYHDRFRQYFRMSVAEFEALLAVLGPHLRRQHTNYREPIDPEQRLAVCLRFLSTGDSFTTIASSFRLGKSTVAEITKEVCGLIWSQLVDEYMPEPTEATWRKVAAGFQKYRHFPNCISALDGKHVVIQKPAGSGSLFFNYKGTFSIVLLALVDHNYNFIAVDVGAYGSNSDGGIFANSNLGKSLDAGTLHVPPPAPLPDAPELGSLPYTVVADDAFPLKTYVMKPYPGRHLSEERLIFNFRLSSARRMVENAFGILTQRWRVYQRRMQLAPDTVDKVIKATCVLCNYLRKETAEDGRHRNVEADGDENEDEEAVDHFLPNIPPLRGHRRPLQAMQNRDTLCRYFTSPAGQVNWQLDRVRRGIL</sequence>
<comment type="cofactor">
    <cofactor evidence="1">
        <name>a divalent metal cation</name>
        <dbReference type="ChEBI" id="CHEBI:60240"/>
    </cofactor>
</comment>
<keyword evidence="10" id="KW-1185">Reference proteome</keyword>
<accession>A0ABD1IRV2</accession>
<dbReference type="GO" id="GO:0004518">
    <property type="term" value="F:nuclease activity"/>
    <property type="evidence" value="ECO:0007669"/>
    <property type="project" value="UniProtKB-KW"/>
</dbReference>
<comment type="subcellular location">
    <subcellularLocation>
        <location evidence="2">Nucleus</location>
    </subcellularLocation>
</comment>
<reference evidence="9 10" key="1">
    <citation type="submission" date="2024-09" db="EMBL/GenBank/DDBJ databases">
        <title>A chromosome-level genome assembly of Gray's grenadier anchovy, Coilia grayii.</title>
        <authorList>
            <person name="Fu Z."/>
        </authorList>
    </citation>
    <scope>NUCLEOTIDE SEQUENCE [LARGE SCALE GENOMIC DNA]</scope>
    <source>
        <strain evidence="9">G4</strain>
        <tissue evidence="9">Muscle</tissue>
    </source>
</reference>
<dbReference type="PANTHER" id="PTHR22930:SF220">
    <property type="entry name" value="PROTEIN ALP1-LIKE"/>
    <property type="match status" value="1"/>
</dbReference>
<evidence type="ECO:0000256" key="3">
    <source>
        <dbReference type="ARBA" id="ARBA00006958"/>
    </source>
</evidence>
<dbReference type="Pfam" id="PF13359">
    <property type="entry name" value="DDE_Tnp_4"/>
    <property type="match status" value="1"/>
</dbReference>
<keyword evidence="4" id="KW-0540">Nuclease</keyword>